<dbReference type="RefSeq" id="WP_158215014.1">
    <property type="nucleotide sequence ID" value="NZ_JADYTN010000016.1"/>
</dbReference>
<keyword evidence="2" id="KW-1185">Reference proteome</keyword>
<organism evidence="1 2">
    <name type="scientific">Xylanibacter brevis</name>
    <dbReference type="NCBI Taxonomy" id="83231"/>
    <lineage>
        <taxon>Bacteria</taxon>
        <taxon>Pseudomonadati</taxon>
        <taxon>Bacteroidota</taxon>
        <taxon>Bacteroidia</taxon>
        <taxon>Bacteroidales</taxon>
        <taxon>Prevotellaceae</taxon>
        <taxon>Xylanibacter</taxon>
    </lineage>
</organism>
<dbReference type="EMBL" id="JADYTN010000016">
    <property type="protein sequence ID" value="MCF2564076.1"/>
    <property type="molecule type" value="Genomic_DNA"/>
</dbReference>
<proteinExistence type="predicted"/>
<accession>A0ABS9CGF3</accession>
<reference evidence="1 2" key="1">
    <citation type="submission" date="2020-12" db="EMBL/GenBank/DDBJ databases">
        <title>Whole genome sequences of gut porcine anaerobes.</title>
        <authorList>
            <person name="Kubasova T."/>
            <person name="Jahodarova E."/>
            <person name="Rychlik I."/>
        </authorList>
    </citation>
    <scope>NUCLEOTIDE SEQUENCE [LARGE SCALE GENOMIC DNA]</scope>
    <source>
        <strain evidence="1 2">An925</strain>
    </source>
</reference>
<evidence type="ECO:0000313" key="2">
    <source>
        <dbReference type="Proteomes" id="UP001200470"/>
    </source>
</evidence>
<sequence>MKANVFVKPDEQNKARFNSAMARKGAMKWNSHYVFATPKHLAVGN</sequence>
<comment type="caution">
    <text evidence="1">The sequence shown here is derived from an EMBL/GenBank/DDBJ whole genome shotgun (WGS) entry which is preliminary data.</text>
</comment>
<evidence type="ECO:0000313" key="1">
    <source>
        <dbReference type="EMBL" id="MCF2564076.1"/>
    </source>
</evidence>
<name>A0ABS9CGF3_9BACT</name>
<dbReference type="Proteomes" id="UP001200470">
    <property type="component" value="Unassembled WGS sequence"/>
</dbReference>
<protein>
    <submittedName>
        <fullName evidence="1">Uncharacterized protein</fullName>
    </submittedName>
</protein>
<gene>
    <name evidence="1" type="ORF">I6E12_08120</name>
</gene>